<proteinExistence type="predicted"/>
<reference evidence="1 2" key="1">
    <citation type="submission" date="2021-05" db="EMBL/GenBank/DDBJ databases">
        <title>A Polyphasic approach of four new species of the genus Ohtaekwangia: Ohtaekwangia histidinii sp. nov., Ohtaekwangia cretensis sp. nov., Ohtaekwangia indiensis sp. nov., Ohtaekwangia reichenbachii sp. nov. from diverse environment.</title>
        <authorList>
            <person name="Octaviana S."/>
        </authorList>
    </citation>
    <scope>NUCLEOTIDE SEQUENCE [LARGE SCALE GENOMIC DNA]</scope>
    <source>
        <strain evidence="1 2">PWU4</strain>
    </source>
</reference>
<name>A0AAP2GMV5_9BACT</name>
<dbReference type="AlphaFoldDB" id="A0AAP2GMV5"/>
<gene>
    <name evidence="1" type="ORF">KK083_10675</name>
</gene>
<comment type="caution">
    <text evidence="1">The sequence shown here is derived from an EMBL/GenBank/DDBJ whole genome shotgun (WGS) entry which is preliminary data.</text>
</comment>
<organism evidence="1 2">
    <name type="scientific">Chryseosolibacter histidini</name>
    <dbReference type="NCBI Taxonomy" id="2782349"/>
    <lineage>
        <taxon>Bacteria</taxon>
        <taxon>Pseudomonadati</taxon>
        <taxon>Bacteroidota</taxon>
        <taxon>Cytophagia</taxon>
        <taxon>Cytophagales</taxon>
        <taxon>Chryseotaleaceae</taxon>
        <taxon>Chryseosolibacter</taxon>
    </lineage>
</organism>
<evidence type="ECO:0000313" key="2">
    <source>
        <dbReference type="Proteomes" id="UP001319200"/>
    </source>
</evidence>
<accession>A0AAP2GMV5</accession>
<dbReference type="Proteomes" id="UP001319200">
    <property type="component" value="Unassembled WGS sequence"/>
</dbReference>
<evidence type="ECO:0000313" key="1">
    <source>
        <dbReference type="EMBL" id="MBT1697343.1"/>
    </source>
</evidence>
<keyword evidence="2" id="KW-1185">Reference proteome</keyword>
<dbReference type="EMBL" id="JAHESF010000008">
    <property type="protein sequence ID" value="MBT1697343.1"/>
    <property type="molecule type" value="Genomic_DNA"/>
</dbReference>
<evidence type="ECO:0008006" key="3">
    <source>
        <dbReference type="Google" id="ProtNLM"/>
    </source>
</evidence>
<protein>
    <recommendedName>
        <fullName evidence="3">Apea-like HEPN domain-containing protein</fullName>
    </recommendedName>
</protein>
<sequence>MNTYIFCSTRHLDLPPNTFFSFRQVTLTNSRAIVEEFVTQYRDHALITFGTISLEAIASCPYFLVRQSAQSLMQIYNSSNLYTAAHIIHDEIDFFTASLWFLKDNACSTAMLHLYCSEAETAFNKWRTSGQSNSKGEYEVVEFKERELNEALHISNRFRSIITSFRRVDSKQFHMDVDFSRTTRSSFVEEPYNNHDRIGRAFSFISLARQSSLLPLKISLYVASFECLFTNDHSEVTHKVSERGAFYLANDRIEALGIFKTLKAGYAVRSSYLHGQKVAGGTKEKLQDTSTKMDALCRRLFRKILDDHTPFTLNDQELQKWFDQLLFG</sequence>